<reference evidence="2" key="1">
    <citation type="journal article" date="2014" name="Genome Announc.">
        <title>Draft genome sequence of the plant-pathogenic soil fungus Rhizoctonia solani anastomosis group 3 strain Rhs1AP.</title>
        <authorList>
            <person name="Cubeta M.A."/>
            <person name="Thomas E."/>
            <person name="Dean R.A."/>
            <person name="Jabaji S."/>
            <person name="Neate S.M."/>
            <person name="Tavantzis S."/>
            <person name="Toda T."/>
            <person name="Vilgalys R."/>
            <person name="Bharathan N."/>
            <person name="Fedorova-Abrams N."/>
            <person name="Pakala S.B."/>
            <person name="Pakala S.M."/>
            <person name="Zafar N."/>
            <person name="Joardar V."/>
            <person name="Losada L."/>
            <person name="Nierman W.C."/>
        </authorList>
    </citation>
    <scope>NUCLEOTIDE SEQUENCE [LARGE SCALE GENOMIC DNA]</scope>
    <source>
        <strain evidence="2">AG-3</strain>
    </source>
</reference>
<dbReference type="EMBL" id="JATN01000319">
    <property type="protein sequence ID" value="EUC60523.1"/>
    <property type="molecule type" value="Genomic_DNA"/>
</dbReference>
<comment type="caution">
    <text evidence="1">The sequence shown here is derived from an EMBL/GenBank/DDBJ whole genome shotgun (WGS) entry which is preliminary data.</text>
</comment>
<name>X8JC52_9AGAM</name>
<accession>X8JC52</accession>
<dbReference type="Gene3D" id="3.40.50.300">
    <property type="entry name" value="P-loop containing nucleotide triphosphate hydrolases"/>
    <property type="match status" value="1"/>
</dbReference>
<feature type="non-terminal residue" evidence="1">
    <location>
        <position position="484"/>
    </location>
</feature>
<sequence>MWTKFPVVPSVTRNTPIAIDRKPRQLILASPVSLQGVKEHFASMISTFEKTIRKPMARNLASMEVKSTNKVGRDIVNEISEFKMGSFIIELLCLIPLHLAITRGNRFIPLKDGVWDPEYERSLLGADVPTIVDALSLGWYESLLQSYMMTKPVRVVSSMGEQGVGKSYCLNHFADTSFAGSAMRMAEGVWMSCTPTEKYLLVSLNFQGVHSIKCSAQENALLVLFNTAISNLVLFRNNFAMSRNIAGLFTSFQSSATLLDPNVNQGLFNSTLAIIIKDVADADSKDIVKELSLKFQGIVKKEKNQNFITRLHRGRIQIIPWPAINSPAFYTLFGRLHQRLDQQPFTHGSGGAFLHNLKTLMAKIKTNDWGSLDQNVAAHRAQQLIERLPTALSCGRHEESPLKDMDADAELETPDYMPSLFVPEFATDNVAKGEASAEQALRTQANTAAEQDISVSLTARSLRIIYNASHVVYPLAMKDGICAT</sequence>
<dbReference type="InterPro" id="IPR027417">
    <property type="entry name" value="P-loop_NTPase"/>
</dbReference>
<evidence type="ECO:0000313" key="1">
    <source>
        <dbReference type="EMBL" id="EUC60523.1"/>
    </source>
</evidence>
<dbReference type="AlphaFoldDB" id="X8JC52"/>
<evidence type="ECO:0000313" key="2">
    <source>
        <dbReference type="Proteomes" id="UP000030108"/>
    </source>
</evidence>
<organism evidence="1 2">
    <name type="scientific">Rhizoctonia solani AG-3 Rhs1AP</name>
    <dbReference type="NCBI Taxonomy" id="1086054"/>
    <lineage>
        <taxon>Eukaryota</taxon>
        <taxon>Fungi</taxon>
        <taxon>Dikarya</taxon>
        <taxon>Basidiomycota</taxon>
        <taxon>Agaricomycotina</taxon>
        <taxon>Agaricomycetes</taxon>
        <taxon>Cantharellales</taxon>
        <taxon>Ceratobasidiaceae</taxon>
        <taxon>Rhizoctonia</taxon>
    </lineage>
</organism>
<dbReference type="Proteomes" id="UP000030108">
    <property type="component" value="Unassembled WGS sequence"/>
</dbReference>
<gene>
    <name evidence="1" type="ORF">RSOL_349810</name>
</gene>
<protein>
    <submittedName>
        <fullName evidence="1">Guanylate-binding protein, amino-terminal domain protein</fullName>
    </submittedName>
</protein>
<proteinExistence type="predicted"/>
<dbReference type="OrthoDB" id="2343366at2759"/>